<name>A0A7C4U7R4_UNCW3</name>
<protein>
    <submittedName>
        <fullName evidence="1">Uncharacterized protein</fullName>
    </submittedName>
</protein>
<sequence>MSEITFEGLLKDAALLADKEKGIPHFCVEPEERGKFWQNLSKHSASKPISQALHAMMSNRSFDEVIERFLRNLAVKIPENEKESLNKFVKNAKKILKKYYELRQKNVSEFLKAKNSLISAIYILTKYPNLKEVLYE</sequence>
<organism evidence="1">
    <name type="scientific">candidate division WOR-3 bacterium</name>
    <dbReference type="NCBI Taxonomy" id="2052148"/>
    <lineage>
        <taxon>Bacteria</taxon>
        <taxon>Bacteria division WOR-3</taxon>
    </lineage>
</organism>
<proteinExistence type="predicted"/>
<evidence type="ECO:0000313" key="1">
    <source>
        <dbReference type="EMBL" id="HGW91335.1"/>
    </source>
</evidence>
<accession>A0A7C4U7R4</accession>
<dbReference type="AlphaFoldDB" id="A0A7C4U7R4"/>
<reference evidence="1" key="1">
    <citation type="journal article" date="2020" name="mSystems">
        <title>Genome- and Community-Level Interaction Insights into Carbon Utilization and Element Cycling Functions of Hydrothermarchaeota in Hydrothermal Sediment.</title>
        <authorList>
            <person name="Zhou Z."/>
            <person name="Liu Y."/>
            <person name="Xu W."/>
            <person name="Pan J."/>
            <person name="Luo Z.H."/>
            <person name="Li M."/>
        </authorList>
    </citation>
    <scope>NUCLEOTIDE SEQUENCE [LARGE SCALE GENOMIC DNA]</scope>
    <source>
        <strain evidence="1">SpSt-780</strain>
    </source>
</reference>
<gene>
    <name evidence="1" type="ORF">ENV67_02185</name>
</gene>
<dbReference type="EMBL" id="DTHG01000028">
    <property type="protein sequence ID" value="HGW91335.1"/>
    <property type="molecule type" value="Genomic_DNA"/>
</dbReference>
<comment type="caution">
    <text evidence="1">The sequence shown here is derived from an EMBL/GenBank/DDBJ whole genome shotgun (WGS) entry which is preliminary data.</text>
</comment>